<organism evidence="9 10">
    <name type="scientific">Intrasporangium oryzae NRRL B-24470</name>
    <dbReference type="NCBI Taxonomy" id="1386089"/>
    <lineage>
        <taxon>Bacteria</taxon>
        <taxon>Bacillati</taxon>
        <taxon>Actinomycetota</taxon>
        <taxon>Actinomycetes</taxon>
        <taxon>Micrococcales</taxon>
        <taxon>Intrasporangiaceae</taxon>
        <taxon>Intrasporangium</taxon>
    </lineage>
</organism>
<comment type="similarity">
    <text evidence="1 6">Belongs to the truncated hemoglobin family. Group I subfamily.</text>
</comment>
<dbReference type="Proteomes" id="UP000019489">
    <property type="component" value="Unassembled WGS sequence"/>
</dbReference>
<dbReference type="Gene3D" id="1.10.490.10">
    <property type="entry name" value="Globins"/>
    <property type="match status" value="1"/>
</dbReference>
<evidence type="ECO:0000256" key="5">
    <source>
        <dbReference type="ARBA" id="ARBA00023004"/>
    </source>
</evidence>
<dbReference type="InterPro" id="IPR016339">
    <property type="entry name" value="Hemoglobin_trunc_I"/>
</dbReference>
<dbReference type="Pfam" id="PF01152">
    <property type="entry name" value="Bac_globin"/>
    <property type="match status" value="1"/>
</dbReference>
<feature type="binding site" description="proximal binding residue" evidence="7">
    <location>
        <position position="70"/>
    </location>
    <ligand>
        <name>heme</name>
        <dbReference type="ChEBI" id="CHEBI:30413"/>
    </ligand>
    <ligandPart>
        <name>Fe</name>
        <dbReference type="ChEBI" id="CHEBI:18248"/>
    </ligandPart>
</feature>
<evidence type="ECO:0000256" key="6">
    <source>
        <dbReference type="PIRNR" id="PIRNR002030"/>
    </source>
</evidence>
<dbReference type="GO" id="GO:0046872">
    <property type="term" value="F:metal ion binding"/>
    <property type="evidence" value="ECO:0007669"/>
    <property type="project" value="UniProtKB-UniRule"/>
</dbReference>
<keyword evidence="4 6" id="KW-0479">Metal-binding</keyword>
<dbReference type="AlphaFoldDB" id="W9G5V2"/>
<dbReference type="GO" id="GO:0005344">
    <property type="term" value="F:oxygen carrier activity"/>
    <property type="evidence" value="ECO:0007669"/>
    <property type="project" value="UniProtKB-UniRule"/>
</dbReference>
<sequence length="120" mass="13036">MASDYERIGGGPAVSAVVDEFYQRLTADDQVSHYFQDVSLPTLKRHQVLMITTILGGPNQYDGRPLDEAHRPLGITEPDYQRVGSHLMSTLQDAGVPDDIQGRVGEALGQVRGSIVTSPS</sequence>
<keyword evidence="10" id="KW-1185">Reference proteome</keyword>
<dbReference type="RefSeq" id="WP_034805823.1">
    <property type="nucleotide sequence ID" value="NZ_AWSA01000022.1"/>
</dbReference>
<evidence type="ECO:0000256" key="2">
    <source>
        <dbReference type="ARBA" id="ARBA00022448"/>
    </source>
</evidence>
<dbReference type="OrthoDB" id="9798157at2"/>
<evidence type="ECO:0000256" key="7">
    <source>
        <dbReference type="PIRSR" id="PIRSR002030-1"/>
    </source>
</evidence>
<dbReference type="PIRSF" id="PIRSF002030">
    <property type="entry name" value="Globin_Protozoa/Cyanobacteria"/>
    <property type="match status" value="1"/>
</dbReference>
<accession>W9G5V2</accession>
<dbReference type="InterPro" id="IPR001486">
    <property type="entry name" value="Hemoglobin_trunc"/>
</dbReference>
<reference evidence="9 10" key="1">
    <citation type="submission" date="2013-08" db="EMBL/GenBank/DDBJ databases">
        <title>Intrasporangium oryzae NRRL B-24470.</title>
        <authorList>
            <person name="Liu H."/>
            <person name="Wang G."/>
        </authorList>
    </citation>
    <scope>NUCLEOTIDE SEQUENCE [LARGE SCALE GENOMIC DNA]</scope>
    <source>
        <strain evidence="9 10">NRRL B-24470</strain>
    </source>
</reference>
<protein>
    <recommendedName>
        <fullName evidence="6">Group 1 truncated hemoglobin</fullName>
    </recommendedName>
</protein>
<gene>
    <name evidence="9" type="ORF">N865_10430</name>
</gene>
<comment type="cofactor">
    <cofactor evidence="7">
        <name>heme</name>
        <dbReference type="ChEBI" id="CHEBI:30413"/>
    </cofactor>
    <text evidence="7">Binds 1 heme group per subunit.</text>
</comment>
<evidence type="ECO:0000256" key="3">
    <source>
        <dbReference type="ARBA" id="ARBA00022617"/>
    </source>
</evidence>
<dbReference type="InterPro" id="IPR012292">
    <property type="entry name" value="Globin/Proto"/>
</dbReference>
<keyword evidence="3 6" id="KW-0349">Heme</keyword>
<dbReference type="InterPro" id="IPR009050">
    <property type="entry name" value="Globin-like_sf"/>
</dbReference>
<keyword evidence="5 6" id="KW-0408">Iron</keyword>
<evidence type="ECO:0000256" key="1">
    <source>
        <dbReference type="ARBA" id="ARBA00009660"/>
    </source>
</evidence>
<dbReference type="SUPFAM" id="SSF46458">
    <property type="entry name" value="Globin-like"/>
    <property type="match status" value="1"/>
</dbReference>
<dbReference type="EMBL" id="AWSA01000022">
    <property type="protein sequence ID" value="EWT01415.1"/>
    <property type="molecule type" value="Genomic_DNA"/>
</dbReference>
<keyword evidence="6" id="KW-0561">Oxygen transport</keyword>
<evidence type="ECO:0000256" key="8">
    <source>
        <dbReference type="PIRSR" id="PIRSR601486-1"/>
    </source>
</evidence>
<evidence type="ECO:0000313" key="9">
    <source>
        <dbReference type="EMBL" id="EWT01415.1"/>
    </source>
</evidence>
<feature type="binding site" description="distal binding residue" evidence="8">
    <location>
        <position position="46"/>
    </location>
    <ligand>
        <name>heme</name>
        <dbReference type="ChEBI" id="CHEBI:30413"/>
    </ligand>
    <ligandPart>
        <name>Fe</name>
        <dbReference type="ChEBI" id="CHEBI:18248"/>
    </ligandPart>
</feature>
<evidence type="ECO:0000313" key="10">
    <source>
        <dbReference type="Proteomes" id="UP000019489"/>
    </source>
</evidence>
<dbReference type="eggNOG" id="COG2346">
    <property type="taxonomic scope" value="Bacteria"/>
</dbReference>
<dbReference type="GO" id="GO:0019825">
    <property type="term" value="F:oxygen binding"/>
    <property type="evidence" value="ECO:0007669"/>
    <property type="project" value="InterPro"/>
</dbReference>
<keyword evidence="2 6" id="KW-0813">Transport</keyword>
<dbReference type="GO" id="GO:0020037">
    <property type="term" value="F:heme binding"/>
    <property type="evidence" value="ECO:0007669"/>
    <property type="project" value="InterPro"/>
</dbReference>
<comment type="caution">
    <text evidence="9">The sequence shown here is derived from an EMBL/GenBank/DDBJ whole genome shotgun (WGS) entry which is preliminary data.</text>
</comment>
<evidence type="ECO:0000256" key="4">
    <source>
        <dbReference type="ARBA" id="ARBA00022723"/>
    </source>
</evidence>
<proteinExistence type="inferred from homology"/>
<dbReference type="STRING" id="1386089.N865_10430"/>
<dbReference type="CDD" id="cd00454">
    <property type="entry name" value="TrHb1_N"/>
    <property type="match status" value="1"/>
</dbReference>
<name>W9G5V2_9MICO</name>